<gene>
    <name evidence="1" type="ORF">GK108_08515</name>
</gene>
<dbReference type="RefSeq" id="WP_163945853.1">
    <property type="nucleotide sequence ID" value="NZ_JAAFZH010000003.1"/>
</dbReference>
<proteinExistence type="predicted"/>
<accession>A0A6L9L2Y2</accession>
<evidence type="ECO:0000313" key="2">
    <source>
        <dbReference type="Proteomes" id="UP000474175"/>
    </source>
</evidence>
<reference evidence="1 2" key="1">
    <citation type="submission" date="2020-02" db="EMBL/GenBank/DDBJ databases">
        <title>Draft genome sequence of two Spirosoma agri KCTC 52727 and Spirosoma terrae KCTC 52035.</title>
        <authorList>
            <person name="Rojas J."/>
            <person name="Ambika Manirajan B."/>
            <person name="Suarez C."/>
            <person name="Ratering S."/>
            <person name="Schnell S."/>
        </authorList>
    </citation>
    <scope>NUCLEOTIDE SEQUENCE [LARGE SCALE GENOMIC DNA]</scope>
    <source>
        <strain evidence="1 2">KCTC 52035</strain>
    </source>
</reference>
<sequence>MYLRQAKKLLAVSVLWLAVGVSCKRDEPYACPDGNCCWPGLDFEFVKRVEGGLAGISGDGFLFKEIISDEPPGWGPFRAAMMCPVQASEISSNYKPNLIYVIDGAKSRLADSTNMYSYRVWGTIYEMVNVDKLAPGPIYTFRLDRAQKVN</sequence>
<name>A0A6L9L2Y2_9BACT</name>
<keyword evidence="2" id="KW-1185">Reference proteome</keyword>
<protein>
    <submittedName>
        <fullName evidence="1">Uncharacterized protein</fullName>
    </submittedName>
</protein>
<dbReference type="EMBL" id="JAAFZH010000003">
    <property type="protein sequence ID" value="NDU94915.1"/>
    <property type="molecule type" value="Genomic_DNA"/>
</dbReference>
<comment type="caution">
    <text evidence="1">The sequence shown here is derived from an EMBL/GenBank/DDBJ whole genome shotgun (WGS) entry which is preliminary data.</text>
</comment>
<dbReference type="Proteomes" id="UP000474175">
    <property type="component" value="Unassembled WGS sequence"/>
</dbReference>
<evidence type="ECO:0000313" key="1">
    <source>
        <dbReference type="EMBL" id="NDU94915.1"/>
    </source>
</evidence>
<organism evidence="1 2">
    <name type="scientific">Spirosoma terrae</name>
    <dbReference type="NCBI Taxonomy" id="1968276"/>
    <lineage>
        <taxon>Bacteria</taxon>
        <taxon>Pseudomonadati</taxon>
        <taxon>Bacteroidota</taxon>
        <taxon>Cytophagia</taxon>
        <taxon>Cytophagales</taxon>
        <taxon>Cytophagaceae</taxon>
        <taxon>Spirosoma</taxon>
    </lineage>
</organism>
<dbReference type="AlphaFoldDB" id="A0A6L9L2Y2"/>
<dbReference type="PROSITE" id="PS51257">
    <property type="entry name" value="PROKAR_LIPOPROTEIN"/>
    <property type="match status" value="1"/>
</dbReference>